<protein>
    <submittedName>
        <fullName evidence="4">FecR domain-containing protein</fullName>
    </submittedName>
</protein>
<keyword evidence="1" id="KW-0812">Transmembrane</keyword>
<dbReference type="AlphaFoldDB" id="A0A8T4IHZ9"/>
<organism evidence="4 5">
    <name type="scientific">Stakelama marina</name>
    <dbReference type="NCBI Taxonomy" id="2826939"/>
    <lineage>
        <taxon>Bacteria</taxon>
        <taxon>Pseudomonadati</taxon>
        <taxon>Pseudomonadota</taxon>
        <taxon>Alphaproteobacteria</taxon>
        <taxon>Sphingomonadales</taxon>
        <taxon>Sphingomonadaceae</taxon>
        <taxon>Stakelama</taxon>
    </lineage>
</organism>
<sequence length="316" mass="34232">MPRWWLWGRNARIARDAAYWHTEMLEAPSAETQANFEAWRTADPAHERAYREVEPFSALGSRLASPVRRAPRASTFTKPAFGVVIVALCLVGGFLLFIGRGASPAYAEVSNYGRAVRTVRLADGTIVALDRNTSLSILITQGSRRIRFQSGRARFDVANDPATPFVVELRGGTVRSTGSEFDLVADADGMRVIALRGTASLSSSDAPQASDIGLVAGQAMRFHDGRLAPISISRDERLWPASRMAFDDTPLADVVAAANKISAPPIRFASAEIGRLRVTAVLDLRDTRALARKLSATFGLKVSATPDAIRLSRVPS</sequence>
<dbReference type="GO" id="GO:0016989">
    <property type="term" value="F:sigma factor antagonist activity"/>
    <property type="evidence" value="ECO:0007669"/>
    <property type="project" value="TreeGrafter"/>
</dbReference>
<evidence type="ECO:0000259" key="3">
    <source>
        <dbReference type="Pfam" id="PF16220"/>
    </source>
</evidence>
<name>A0A8T4IHZ9_9SPHN</name>
<dbReference type="InterPro" id="IPR032623">
    <property type="entry name" value="FecR_N"/>
</dbReference>
<feature type="transmembrane region" description="Helical" evidence="1">
    <location>
        <begin position="79"/>
        <end position="98"/>
    </location>
</feature>
<keyword evidence="5" id="KW-1185">Reference proteome</keyword>
<dbReference type="PIRSF" id="PIRSF018266">
    <property type="entry name" value="FecR"/>
    <property type="match status" value="1"/>
</dbReference>
<keyword evidence="1" id="KW-1133">Transmembrane helix</keyword>
<dbReference type="Pfam" id="PF16220">
    <property type="entry name" value="DUF4880"/>
    <property type="match status" value="1"/>
</dbReference>
<evidence type="ECO:0000259" key="2">
    <source>
        <dbReference type="Pfam" id="PF04773"/>
    </source>
</evidence>
<evidence type="ECO:0000313" key="4">
    <source>
        <dbReference type="EMBL" id="MBR0552715.1"/>
    </source>
</evidence>
<comment type="caution">
    <text evidence="4">The sequence shown here is derived from an EMBL/GenBank/DDBJ whole genome shotgun (WGS) entry which is preliminary data.</text>
</comment>
<proteinExistence type="predicted"/>
<keyword evidence="1" id="KW-0472">Membrane</keyword>
<dbReference type="RefSeq" id="WP_284053974.1">
    <property type="nucleotide sequence ID" value="NZ_JAGRQC010000002.1"/>
</dbReference>
<feature type="domain" description="FecR protein" evidence="2">
    <location>
        <begin position="116"/>
        <end position="199"/>
    </location>
</feature>
<evidence type="ECO:0000313" key="5">
    <source>
        <dbReference type="Proteomes" id="UP000676996"/>
    </source>
</evidence>
<dbReference type="Gene3D" id="2.60.120.1440">
    <property type="match status" value="1"/>
</dbReference>
<dbReference type="InterPro" id="IPR012373">
    <property type="entry name" value="Ferrdict_sens_TM"/>
</dbReference>
<dbReference type="PANTHER" id="PTHR30273">
    <property type="entry name" value="PERIPLASMIC SIGNAL SENSOR AND SIGMA FACTOR ACTIVATOR FECR-RELATED"/>
    <property type="match status" value="1"/>
</dbReference>
<dbReference type="EMBL" id="JAGRQC010000002">
    <property type="protein sequence ID" value="MBR0552715.1"/>
    <property type="molecule type" value="Genomic_DNA"/>
</dbReference>
<dbReference type="InterPro" id="IPR006860">
    <property type="entry name" value="FecR"/>
</dbReference>
<reference evidence="4" key="1">
    <citation type="submission" date="2021-04" db="EMBL/GenBank/DDBJ databases">
        <title>Ouciella asimina sp. nov., isolated from the surface seawater in the hydrothermal field of Okinawa Trough.</title>
        <authorList>
            <person name="Shuang W."/>
        </authorList>
    </citation>
    <scope>NUCLEOTIDE SEQUENCE</scope>
    <source>
        <strain evidence="4">LXI357</strain>
    </source>
</reference>
<accession>A0A8T4IHZ9</accession>
<evidence type="ECO:0000256" key="1">
    <source>
        <dbReference type="SAM" id="Phobius"/>
    </source>
</evidence>
<dbReference type="Proteomes" id="UP000676996">
    <property type="component" value="Unassembled WGS sequence"/>
</dbReference>
<dbReference type="PANTHER" id="PTHR30273:SF2">
    <property type="entry name" value="PROTEIN FECR"/>
    <property type="match status" value="1"/>
</dbReference>
<feature type="domain" description="FecR N-terminal" evidence="3">
    <location>
        <begin position="16"/>
        <end position="54"/>
    </location>
</feature>
<gene>
    <name evidence="4" type="ORF">J7S20_09385</name>
</gene>
<dbReference type="Pfam" id="PF04773">
    <property type="entry name" value="FecR"/>
    <property type="match status" value="1"/>
</dbReference>